<feature type="transmembrane region" description="Helical" evidence="5">
    <location>
        <begin position="283"/>
        <end position="304"/>
    </location>
</feature>
<dbReference type="Proteomes" id="UP001162891">
    <property type="component" value="Chromosome"/>
</dbReference>
<comment type="subcellular location">
    <subcellularLocation>
        <location evidence="1">Membrane</location>
        <topology evidence="1">Multi-pass membrane protein</topology>
    </subcellularLocation>
</comment>
<organism evidence="6 7">
    <name type="scientific">Anaeromyxobacter oryzae</name>
    <dbReference type="NCBI Taxonomy" id="2918170"/>
    <lineage>
        <taxon>Bacteria</taxon>
        <taxon>Pseudomonadati</taxon>
        <taxon>Myxococcota</taxon>
        <taxon>Myxococcia</taxon>
        <taxon>Myxococcales</taxon>
        <taxon>Cystobacterineae</taxon>
        <taxon>Anaeromyxobacteraceae</taxon>
        <taxon>Anaeromyxobacter</taxon>
    </lineage>
</organism>
<accession>A0ABM7WSX2</accession>
<reference evidence="7" key="1">
    <citation type="journal article" date="2022" name="Int. J. Syst. Evol. Microbiol.">
        <title>Anaeromyxobacter oryzae sp. nov., Anaeromyxobacter diazotrophicus sp. nov. and Anaeromyxobacter paludicola sp. nov., isolated from paddy soils.</title>
        <authorList>
            <person name="Itoh H."/>
            <person name="Xu Z."/>
            <person name="Mise K."/>
            <person name="Masuda Y."/>
            <person name="Ushijima N."/>
            <person name="Hayakawa C."/>
            <person name="Shiratori Y."/>
            <person name="Senoo K."/>
        </authorList>
    </citation>
    <scope>NUCLEOTIDE SEQUENCE [LARGE SCALE GENOMIC DNA]</scope>
    <source>
        <strain evidence="7">Red232</strain>
    </source>
</reference>
<dbReference type="InterPro" id="IPR052561">
    <property type="entry name" value="ComplexI_Subunit1"/>
</dbReference>
<name>A0ABM7WSX2_9BACT</name>
<keyword evidence="2 5" id="KW-0812">Transmembrane</keyword>
<proteinExistence type="predicted"/>
<evidence type="ECO:0000256" key="5">
    <source>
        <dbReference type="SAM" id="Phobius"/>
    </source>
</evidence>
<evidence type="ECO:0000256" key="1">
    <source>
        <dbReference type="ARBA" id="ARBA00004141"/>
    </source>
</evidence>
<keyword evidence="7" id="KW-1185">Reference proteome</keyword>
<feature type="transmembrane region" description="Helical" evidence="5">
    <location>
        <begin position="97"/>
        <end position="116"/>
    </location>
</feature>
<dbReference type="InterPro" id="IPR001694">
    <property type="entry name" value="NADH_UbQ_OxRdtase_su1/FPO"/>
</dbReference>
<evidence type="ECO:0000313" key="6">
    <source>
        <dbReference type="EMBL" id="BDG02563.1"/>
    </source>
</evidence>
<sequence>MTALLVVLHAAALVGLPFLLVGIVNRTKALWAGRKGPRLLQAFSDFRRLLGKRPVYSEVTTEIFRLGPLVVLASTLVSALMMPVLGGFAPISFPYDFVAVAYLWGLGRVFTILAALDTGSSFEGMGASREATYAALVEPALFLALGTLAAATGHGTFAELVGLGVRGPAQAVVTAGCAVAFFIVLQVEAARVPVDDPTTHLELTMIHEVMVLDHSGPDLAAIQYAAALKMMLCASVIASLLNPLRPADGVLLVAAVNLALTALVAVGVGFVESLVARLRLRTVPAYVLVATVSALVALLTTAWWQGSPG</sequence>
<feature type="transmembrane region" description="Helical" evidence="5">
    <location>
        <begin position="249"/>
        <end position="271"/>
    </location>
</feature>
<evidence type="ECO:0000256" key="4">
    <source>
        <dbReference type="ARBA" id="ARBA00023136"/>
    </source>
</evidence>
<dbReference type="PANTHER" id="PTHR43359">
    <property type="entry name" value="FORMATE HYDROGENLYASE SUBUNIT 4"/>
    <property type="match status" value="1"/>
</dbReference>
<feature type="transmembrane region" description="Helical" evidence="5">
    <location>
        <begin position="63"/>
        <end position="85"/>
    </location>
</feature>
<feature type="transmembrane region" description="Helical" evidence="5">
    <location>
        <begin position="169"/>
        <end position="187"/>
    </location>
</feature>
<keyword evidence="4 5" id="KW-0472">Membrane</keyword>
<feature type="transmembrane region" description="Helical" evidence="5">
    <location>
        <begin position="136"/>
        <end position="157"/>
    </location>
</feature>
<keyword evidence="3 5" id="KW-1133">Transmembrane helix</keyword>
<protein>
    <submittedName>
        <fullName evidence="6">Hydrogenase</fullName>
    </submittedName>
</protein>
<dbReference type="PANTHER" id="PTHR43359:SF1">
    <property type="entry name" value="FORMATE HYDROGENLYASE SUBUNIT 4-RELATED"/>
    <property type="match status" value="1"/>
</dbReference>
<dbReference type="RefSeq" id="WP_248360254.1">
    <property type="nucleotide sequence ID" value="NZ_AP025591.1"/>
</dbReference>
<dbReference type="EMBL" id="AP025591">
    <property type="protein sequence ID" value="BDG02563.1"/>
    <property type="molecule type" value="Genomic_DNA"/>
</dbReference>
<evidence type="ECO:0000313" key="7">
    <source>
        <dbReference type="Proteomes" id="UP001162891"/>
    </source>
</evidence>
<feature type="transmembrane region" description="Helical" evidence="5">
    <location>
        <begin position="221"/>
        <end position="242"/>
    </location>
</feature>
<dbReference type="Pfam" id="PF00146">
    <property type="entry name" value="NADHdh"/>
    <property type="match status" value="1"/>
</dbReference>
<evidence type="ECO:0000256" key="3">
    <source>
        <dbReference type="ARBA" id="ARBA00022989"/>
    </source>
</evidence>
<gene>
    <name evidence="6" type="primary">ehrB_1</name>
    <name evidence="6" type="ORF">AMOR_15590</name>
</gene>
<evidence type="ECO:0000256" key="2">
    <source>
        <dbReference type="ARBA" id="ARBA00022692"/>
    </source>
</evidence>